<keyword evidence="3" id="KW-1133">Transmembrane helix</keyword>
<dbReference type="AlphaFoldDB" id="A0A1C4H5Y3"/>
<dbReference type="Proteomes" id="UP000242610">
    <property type="component" value="Unassembled WGS sequence"/>
</dbReference>
<evidence type="ECO:0000256" key="1">
    <source>
        <dbReference type="ARBA" id="ARBA00022967"/>
    </source>
</evidence>
<feature type="transmembrane region" description="Helical" evidence="3">
    <location>
        <begin position="193"/>
        <end position="211"/>
    </location>
</feature>
<keyword evidence="1" id="KW-1278">Translocase</keyword>
<organism evidence="4 5">
    <name type="scientific">Bifidobacterium commune</name>
    <dbReference type="NCBI Taxonomy" id="1505727"/>
    <lineage>
        <taxon>Bacteria</taxon>
        <taxon>Bacillati</taxon>
        <taxon>Actinomycetota</taxon>
        <taxon>Actinomycetes</taxon>
        <taxon>Bifidobacteriales</taxon>
        <taxon>Bifidobacteriaceae</taxon>
        <taxon>Bifidobacterium</taxon>
    </lineage>
</organism>
<feature type="region of interest" description="Disordered" evidence="2">
    <location>
        <begin position="33"/>
        <end position="79"/>
    </location>
</feature>
<proteinExistence type="predicted"/>
<feature type="transmembrane region" description="Helical" evidence="3">
    <location>
        <begin position="120"/>
        <end position="138"/>
    </location>
</feature>
<feature type="compositionally biased region" description="Polar residues" evidence="2">
    <location>
        <begin position="33"/>
        <end position="42"/>
    </location>
</feature>
<evidence type="ECO:0000313" key="4">
    <source>
        <dbReference type="EMBL" id="SCC80088.1"/>
    </source>
</evidence>
<dbReference type="GO" id="GO:0055070">
    <property type="term" value="P:copper ion homeostasis"/>
    <property type="evidence" value="ECO:0007669"/>
    <property type="project" value="TreeGrafter"/>
</dbReference>
<dbReference type="GO" id="GO:0043682">
    <property type="term" value="F:P-type divalent copper transporter activity"/>
    <property type="evidence" value="ECO:0007669"/>
    <property type="project" value="TreeGrafter"/>
</dbReference>
<reference evidence="5" key="1">
    <citation type="submission" date="2016-08" db="EMBL/GenBank/DDBJ databases">
        <authorList>
            <person name="Varghese N."/>
            <person name="Submissions Spin"/>
        </authorList>
    </citation>
    <scope>NUCLEOTIDE SEQUENCE [LARGE SCALE GENOMIC DNA]</scope>
    <source>
        <strain evidence="5">R-52791</strain>
    </source>
</reference>
<feature type="compositionally biased region" description="Basic and acidic residues" evidence="2">
    <location>
        <begin position="68"/>
        <end position="77"/>
    </location>
</feature>
<dbReference type="OrthoDB" id="3240599at2"/>
<dbReference type="RefSeq" id="WP_143249610.1">
    <property type="nucleotide sequence ID" value="NZ_FMBL01000002.1"/>
</dbReference>
<feature type="transmembrane region" description="Helical" evidence="3">
    <location>
        <begin position="284"/>
        <end position="302"/>
    </location>
</feature>
<dbReference type="EMBL" id="FMBL01000002">
    <property type="protein sequence ID" value="SCC80088.1"/>
    <property type="molecule type" value="Genomic_DNA"/>
</dbReference>
<sequence>MGFDLFMGGLAVALAALVTWLIVLFFRSSPPSGSAPEQTLQKPSNPNAAPNNRSATLGTPNDEQTPDTEQHHNRMSNDDQTVSQISHVTRLLILAVALTAIVFIPSLLNHCNPSPIPDWMVNPWVQAVISTPTMFLCGTPIHRRGWQAISRRTPDVNSLISLGATAAFIYSLAICVAGGQFPAGSRHAYFTEINAVIALALAINLVELHILNDIEIIQTRVTNLTSFDTTTGTADEKISANGNTTNNNGQAISAAQATAQSVANRAFDTFVSGISKLTRFTRTFVIAVMVIAVWAFALLLVFGPQPRLAFALSGGVGVLVIAGFVLAILALAFIANGRRRAQHTNKQ</sequence>
<dbReference type="PANTHER" id="PTHR43520">
    <property type="entry name" value="ATP7, ISOFORM B"/>
    <property type="match status" value="1"/>
</dbReference>
<evidence type="ECO:0000313" key="5">
    <source>
        <dbReference type="Proteomes" id="UP000242610"/>
    </source>
</evidence>
<gene>
    <name evidence="4" type="ORF">GA0061077_1003</name>
</gene>
<dbReference type="GO" id="GO:0005507">
    <property type="term" value="F:copper ion binding"/>
    <property type="evidence" value="ECO:0007669"/>
    <property type="project" value="TreeGrafter"/>
</dbReference>
<evidence type="ECO:0000256" key="2">
    <source>
        <dbReference type="SAM" id="MobiDB-lite"/>
    </source>
</evidence>
<keyword evidence="5" id="KW-1185">Reference proteome</keyword>
<feature type="compositionally biased region" description="Low complexity" evidence="2">
    <location>
        <begin position="43"/>
        <end position="55"/>
    </location>
</feature>
<feature type="transmembrane region" description="Helical" evidence="3">
    <location>
        <begin position="159"/>
        <end position="181"/>
    </location>
</feature>
<dbReference type="STRING" id="1505727.GA0061077_1003"/>
<evidence type="ECO:0000256" key="3">
    <source>
        <dbReference type="SAM" id="Phobius"/>
    </source>
</evidence>
<dbReference type="GO" id="GO:0016020">
    <property type="term" value="C:membrane"/>
    <property type="evidence" value="ECO:0007669"/>
    <property type="project" value="TreeGrafter"/>
</dbReference>
<accession>A0A1C4H5Y3</accession>
<feature type="transmembrane region" description="Helical" evidence="3">
    <location>
        <begin position="308"/>
        <end position="334"/>
    </location>
</feature>
<keyword evidence="3" id="KW-0812">Transmembrane</keyword>
<name>A0A1C4H5Y3_9BIFI</name>
<protein>
    <submittedName>
        <fullName evidence="4">Uncharacterized protein</fullName>
    </submittedName>
</protein>
<feature type="transmembrane region" description="Helical" evidence="3">
    <location>
        <begin position="6"/>
        <end position="26"/>
    </location>
</feature>
<feature type="transmembrane region" description="Helical" evidence="3">
    <location>
        <begin position="91"/>
        <end position="108"/>
    </location>
</feature>
<dbReference type="PANTHER" id="PTHR43520:SF8">
    <property type="entry name" value="P-TYPE CU(+) TRANSPORTER"/>
    <property type="match status" value="1"/>
</dbReference>
<keyword evidence="3" id="KW-0472">Membrane</keyword>